<keyword evidence="2" id="KW-1185">Reference proteome</keyword>
<dbReference type="AlphaFoldDB" id="A0A4R5M6D9"/>
<dbReference type="EMBL" id="SMRP01000011">
    <property type="protein sequence ID" value="TDG21552.1"/>
    <property type="molecule type" value="Genomic_DNA"/>
</dbReference>
<organism evidence="1 2">
    <name type="scientific">Paraburkholderia silviterrae</name>
    <dbReference type="NCBI Taxonomy" id="2528715"/>
    <lineage>
        <taxon>Bacteria</taxon>
        <taxon>Pseudomonadati</taxon>
        <taxon>Pseudomonadota</taxon>
        <taxon>Betaproteobacteria</taxon>
        <taxon>Burkholderiales</taxon>
        <taxon>Burkholderiaceae</taxon>
        <taxon>Paraburkholderia</taxon>
    </lineage>
</organism>
<comment type="caution">
    <text evidence="1">The sequence shown here is derived from an EMBL/GenBank/DDBJ whole genome shotgun (WGS) entry which is preliminary data.</text>
</comment>
<proteinExistence type="predicted"/>
<gene>
    <name evidence="1" type="ORF">EYW47_22070</name>
</gene>
<evidence type="ECO:0000313" key="2">
    <source>
        <dbReference type="Proteomes" id="UP000295722"/>
    </source>
</evidence>
<dbReference type="OrthoDB" id="8926609at2"/>
<protein>
    <submittedName>
        <fullName evidence="1">Uncharacterized protein</fullName>
    </submittedName>
</protein>
<dbReference type="RefSeq" id="WP_133196954.1">
    <property type="nucleotide sequence ID" value="NZ_JBHUCW010000033.1"/>
</dbReference>
<name>A0A4R5M6D9_9BURK</name>
<evidence type="ECO:0000313" key="1">
    <source>
        <dbReference type="EMBL" id="TDG21552.1"/>
    </source>
</evidence>
<sequence>MRTITRQGSLRSLVEKWLGPATAQALRVTRGSGSCARPWRYVRVEMTRSSGDVTLVFFRHGDGSWCVFPPMAARPAIRVPAHGGAGRLIQIC</sequence>
<accession>A0A4R5M6D9</accession>
<reference evidence="1 2" key="1">
    <citation type="submission" date="2019-03" db="EMBL/GenBank/DDBJ databases">
        <title>Paraburkholderia sp. 4M-K11, isolated from subtropical forest soil.</title>
        <authorList>
            <person name="Gao Z.-H."/>
            <person name="Qiu L.-H."/>
        </authorList>
    </citation>
    <scope>NUCLEOTIDE SEQUENCE [LARGE SCALE GENOMIC DNA]</scope>
    <source>
        <strain evidence="1 2">4M-K11</strain>
    </source>
</reference>
<dbReference type="Proteomes" id="UP000295722">
    <property type="component" value="Unassembled WGS sequence"/>
</dbReference>